<dbReference type="AlphaFoldDB" id="A0A2G4F070"/>
<dbReference type="Proteomes" id="UP000226442">
    <property type="component" value="Unassembled WGS sequence"/>
</dbReference>
<keyword evidence="2" id="KW-1185">Reference proteome</keyword>
<dbReference type="InterPro" id="IPR001940">
    <property type="entry name" value="Peptidase_S1C"/>
</dbReference>
<evidence type="ECO:0000313" key="1">
    <source>
        <dbReference type="EMBL" id="PHX55146.1"/>
    </source>
</evidence>
<dbReference type="Gene3D" id="2.40.10.120">
    <property type="match status" value="1"/>
</dbReference>
<dbReference type="SUPFAM" id="SSF50494">
    <property type="entry name" value="Trypsin-like serine proteases"/>
    <property type="match status" value="1"/>
</dbReference>
<proteinExistence type="predicted"/>
<keyword evidence="1" id="KW-0645">Protease</keyword>
<dbReference type="GO" id="GO:0004252">
    <property type="term" value="F:serine-type endopeptidase activity"/>
    <property type="evidence" value="ECO:0007669"/>
    <property type="project" value="InterPro"/>
</dbReference>
<accession>A0A2G4F070</accession>
<name>A0A2G4F070_9CYAN</name>
<protein>
    <submittedName>
        <fullName evidence="1">Serine protease</fullName>
    </submittedName>
</protein>
<dbReference type="RefSeq" id="WP_096829974.1">
    <property type="nucleotide sequence ID" value="NZ_NXIB02000063.1"/>
</dbReference>
<dbReference type="InterPro" id="IPR009003">
    <property type="entry name" value="Peptidase_S1_PA"/>
</dbReference>
<gene>
    <name evidence="1" type="ORF">CP500_012235</name>
</gene>
<dbReference type="EMBL" id="NXIB02000063">
    <property type="protein sequence ID" value="PHX55146.1"/>
    <property type="molecule type" value="Genomic_DNA"/>
</dbReference>
<dbReference type="PRINTS" id="PR00834">
    <property type="entry name" value="PROTEASES2C"/>
</dbReference>
<sequence length="275" mass="30205">MGVRETQLKLESAKVQQLYRKMQADQKALQQQLKEFKTQTGNFSDLVEQVLPSVVSVYVMDWDTGEEISSGSGFFVAPDTIVTNYHVVEDIADEDYFYEEDEVEQVLVETNDGKLRMAEVIFTGNAEEDLALLLITGFVIDPKTGEQVESPEEYPPLELSSDVKVGDRVIAVGNPLGQFATTVTQGIVTAIREPDEYEEGEDDEDDVAGVKMLETDAVINPGNSGGPLINMAGQVVGVNMWGWEDADSLNLAIAAIALDDFLAGFEETFEDDSDD</sequence>
<reference evidence="1" key="1">
    <citation type="submission" date="2017-10" db="EMBL/GenBank/DDBJ databases">
        <title>Draft genome sequence of the planktic cyanobacteria Tychonema bourrellyi isolated from alpine lentic freshwater.</title>
        <authorList>
            <person name="Tett A."/>
            <person name="Armanini F."/>
            <person name="Asnicar F."/>
            <person name="Boscaini A."/>
            <person name="Pasolli E."/>
            <person name="Zolfo M."/>
            <person name="Donati C."/>
            <person name="Salmaso N."/>
            <person name="Segata N."/>
        </authorList>
    </citation>
    <scope>NUCLEOTIDE SEQUENCE</scope>
    <source>
        <strain evidence="1">FEM_GT703</strain>
    </source>
</reference>
<dbReference type="PANTHER" id="PTHR22939">
    <property type="entry name" value="SERINE PROTEASE FAMILY S1C HTRA-RELATED"/>
    <property type="match status" value="1"/>
</dbReference>
<keyword evidence="1" id="KW-0378">Hydrolase</keyword>
<dbReference type="PANTHER" id="PTHR22939:SF129">
    <property type="entry name" value="SERINE PROTEASE HTRA2, MITOCHONDRIAL"/>
    <property type="match status" value="1"/>
</dbReference>
<dbReference type="GO" id="GO:0006508">
    <property type="term" value="P:proteolysis"/>
    <property type="evidence" value="ECO:0007669"/>
    <property type="project" value="UniProtKB-KW"/>
</dbReference>
<dbReference type="OrthoDB" id="9758917at2"/>
<organism evidence="1 2">
    <name type="scientific">Tychonema bourrellyi FEM_GT703</name>
    <dbReference type="NCBI Taxonomy" id="2040638"/>
    <lineage>
        <taxon>Bacteria</taxon>
        <taxon>Bacillati</taxon>
        <taxon>Cyanobacteriota</taxon>
        <taxon>Cyanophyceae</taxon>
        <taxon>Oscillatoriophycideae</taxon>
        <taxon>Oscillatoriales</taxon>
        <taxon>Microcoleaceae</taxon>
        <taxon>Tychonema</taxon>
    </lineage>
</organism>
<comment type="caution">
    <text evidence="1">The sequence shown here is derived from an EMBL/GenBank/DDBJ whole genome shotgun (WGS) entry which is preliminary data.</text>
</comment>
<evidence type="ECO:0000313" key="2">
    <source>
        <dbReference type="Proteomes" id="UP000226442"/>
    </source>
</evidence>
<dbReference type="Pfam" id="PF13365">
    <property type="entry name" value="Trypsin_2"/>
    <property type="match status" value="1"/>
</dbReference>